<name>A0ABX4ZRZ7_9PAST</name>
<sequence>MALYILAKGGIAPEYGNSCKGCSVDTDNELPVFLQPDSRDGYHFRDKITWEDLLHELDRRYDKDATDLEVGDKLRIFLQPNHANVKSIFMDFREPVAGFKFNLVAANGADYSGKIYQSTYTKCGGVDNQEEVEEVDTAAVDAFTQITTIVENGYNSKVDAIDLEIVALPQDPSLLQKAQIQFARRFEPEGYMMPSFY</sequence>
<gene>
    <name evidence="1" type="ORF">C3Z13_06955</name>
</gene>
<evidence type="ECO:0000313" key="1">
    <source>
        <dbReference type="EMBL" id="POY42247.1"/>
    </source>
</evidence>
<protein>
    <submittedName>
        <fullName evidence="1">Uncharacterized protein</fullName>
    </submittedName>
</protein>
<evidence type="ECO:0000313" key="2">
    <source>
        <dbReference type="Proteomes" id="UP000237229"/>
    </source>
</evidence>
<reference evidence="1 2" key="1">
    <citation type="submission" date="2018-02" db="EMBL/GenBank/DDBJ databases">
        <title>Classification genera of Pasteurellaceae by whole genome sequence comparison.</title>
        <authorList>
            <person name="Christensen H."/>
        </authorList>
    </citation>
    <scope>NUCLEOTIDE SEQUENCE [LARGE SCALE GENOMIC DNA]</scope>
    <source>
        <strain evidence="1 2">20186H4H1</strain>
    </source>
</reference>
<dbReference type="Proteomes" id="UP000237229">
    <property type="component" value="Unassembled WGS sequence"/>
</dbReference>
<dbReference type="EMBL" id="PQVI01000086">
    <property type="protein sequence ID" value="POY42247.1"/>
    <property type="molecule type" value="Genomic_DNA"/>
</dbReference>
<proteinExistence type="predicted"/>
<dbReference type="RefSeq" id="WP_103855452.1">
    <property type="nucleotide sequence ID" value="NZ_CBCSDH010000011.1"/>
</dbReference>
<comment type="caution">
    <text evidence="1">The sequence shown here is derived from an EMBL/GenBank/DDBJ whole genome shotgun (WGS) entry which is preliminary data.</text>
</comment>
<organism evidence="1 2">
    <name type="scientific">Avibacterium endocarditidis</name>
    <dbReference type="NCBI Taxonomy" id="380674"/>
    <lineage>
        <taxon>Bacteria</taxon>
        <taxon>Pseudomonadati</taxon>
        <taxon>Pseudomonadota</taxon>
        <taxon>Gammaproteobacteria</taxon>
        <taxon>Pasteurellales</taxon>
        <taxon>Pasteurellaceae</taxon>
        <taxon>Avibacterium</taxon>
    </lineage>
</organism>
<accession>A0ABX4ZRZ7</accession>
<keyword evidence="2" id="KW-1185">Reference proteome</keyword>